<gene>
    <name evidence="2" type="ORF">F2Q70_00017416</name>
</gene>
<dbReference type="AlphaFoldDB" id="A0A8S9I178"/>
<evidence type="ECO:0000256" key="1">
    <source>
        <dbReference type="SAM" id="MobiDB-lite"/>
    </source>
</evidence>
<name>A0A8S9I178_BRACR</name>
<comment type="caution">
    <text evidence="2">The sequence shown here is derived from an EMBL/GenBank/DDBJ whole genome shotgun (WGS) entry which is preliminary data.</text>
</comment>
<protein>
    <submittedName>
        <fullName evidence="2">Uncharacterized protein</fullName>
    </submittedName>
</protein>
<feature type="region of interest" description="Disordered" evidence="1">
    <location>
        <begin position="90"/>
        <end position="140"/>
    </location>
</feature>
<reference evidence="2" key="1">
    <citation type="submission" date="2019-12" db="EMBL/GenBank/DDBJ databases">
        <title>Genome sequencing and annotation of Brassica cretica.</title>
        <authorList>
            <person name="Studholme D.J."/>
            <person name="Sarris P.F."/>
        </authorList>
    </citation>
    <scope>NUCLEOTIDE SEQUENCE</scope>
    <source>
        <strain evidence="2">PFS-102/07</strain>
        <tissue evidence="2">Leaf</tissue>
    </source>
</reference>
<sequence length="168" mass="19140">MDLGPLEDMDVQEKAKNEPSSKGYYVDANSYELEVMDLIYLLPDEMMQQMAPDILHIHVTNDRQVRNLIAISKAHVVHLCVSSRGKTRIVGDANINGNQDGEDVDEVSDEEEEEEEDYEDVNEVKNEGEEDANFSDTAEVDDEFADYSVYGKFKDEDEDEEEADDICF</sequence>
<feature type="compositionally biased region" description="Acidic residues" evidence="1">
    <location>
        <begin position="100"/>
        <end position="121"/>
    </location>
</feature>
<feature type="compositionally biased region" description="Acidic residues" evidence="1">
    <location>
        <begin position="1"/>
        <end position="10"/>
    </location>
</feature>
<accession>A0A8S9I178</accession>
<feature type="region of interest" description="Disordered" evidence="1">
    <location>
        <begin position="1"/>
        <end position="21"/>
    </location>
</feature>
<organism evidence="2">
    <name type="scientific">Brassica cretica</name>
    <name type="common">Mustard</name>
    <dbReference type="NCBI Taxonomy" id="69181"/>
    <lineage>
        <taxon>Eukaryota</taxon>
        <taxon>Viridiplantae</taxon>
        <taxon>Streptophyta</taxon>
        <taxon>Embryophyta</taxon>
        <taxon>Tracheophyta</taxon>
        <taxon>Spermatophyta</taxon>
        <taxon>Magnoliopsida</taxon>
        <taxon>eudicotyledons</taxon>
        <taxon>Gunneridae</taxon>
        <taxon>Pentapetalae</taxon>
        <taxon>rosids</taxon>
        <taxon>malvids</taxon>
        <taxon>Brassicales</taxon>
        <taxon>Brassicaceae</taxon>
        <taxon>Brassiceae</taxon>
        <taxon>Brassica</taxon>
    </lineage>
</organism>
<dbReference type="EMBL" id="QGKY02001250">
    <property type="protein sequence ID" value="KAF2561748.1"/>
    <property type="molecule type" value="Genomic_DNA"/>
</dbReference>
<proteinExistence type="predicted"/>
<evidence type="ECO:0000313" key="2">
    <source>
        <dbReference type="EMBL" id="KAF2561748.1"/>
    </source>
</evidence>
<feature type="compositionally biased region" description="Acidic residues" evidence="1">
    <location>
        <begin position="128"/>
        <end position="140"/>
    </location>
</feature>